<evidence type="ECO:0000313" key="2">
    <source>
        <dbReference type="Proteomes" id="UP000002028"/>
    </source>
</evidence>
<accession>D2QE28</accession>
<sequence length="124" mass="12214">MQLEGFLNNANSNHGKAGVALSTAGIALKQTANGLRSFGQFTTAYHARLANAAAIGKIASKLGVIGLGVNAVSISVKVQNCTLKPSDVAGFAVGLGLTVAALANPVGGGGGDTCRCGYCLHGTG</sequence>
<organism evidence="1 2">
    <name type="scientific">Spirosoma linguale (strain ATCC 33905 / DSM 74 / LMG 10896 / Claus 1)</name>
    <dbReference type="NCBI Taxonomy" id="504472"/>
    <lineage>
        <taxon>Bacteria</taxon>
        <taxon>Pseudomonadati</taxon>
        <taxon>Bacteroidota</taxon>
        <taxon>Cytophagia</taxon>
        <taxon>Cytophagales</taxon>
        <taxon>Cytophagaceae</taxon>
        <taxon>Spirosoma</taxon>
    </lineage>
</organism>
<dbReference type="HOGENOM" id="CLU_2002468_0_0_10"/>
<gene>
    <name evidence="1" type="ordered locus">Slin_5274</name>
</gene>
<reference evidence="1 2" key="1">
    <citation type="journal article" date="2010" name="Stand. Genomic Sci.">
        <title>Complete genome sequence of Spirosoma linguale type strain (1).</title>
        <authorList>
            <person name="Lail K."/>
            <person name="Sikorski J."/>
            <person name="Saunders E."/>
            <person name="Lapidus A."/>
            <person name="Glavina Del Rio T."/>
            <person name="Copeland A."/>
            <person name="Tice H."/>
            <person name="Cheng J.-F."/>
            <person name="Lucas S."/>
            <person name="Nolan M."/>
            <person name="Bruce D."/>
            <person name="Goodwin L."/>
            <person name="Pitluck S."/>
            <person name="Ivanova N."/>
            <person name="Mavromatis K."/>
            <person name="Ovchinnikova G."/>
            <person name="Pati A."/>
            <person name="Chen A."/>
            <person name="Palaniappan K."/>
            <person name="Land M."/>
            <person name="Hauser L."/>
            <person name="Chang Y.-J."/>
            <person name="Jeffries C.D."/>
            <person name="Chain P."/>
            <person name="Brettin T."/>
            <person name="Detter J.C."/>
            <person name="Schuetze A."/>
            <person name="Rohde M."/>
            <person name="Tindall B.J."/>
            <person name="Goeker M."/>
            <person name="Bristow J."/>
            <person name="Eisen J.A."/>
            <person name="Markowitz V."/>
            <person name="Hugenholtz P."/>
            <person name="Kyrpides N.C."/>
            <person name="Klenk H.-P."/>
            <person name="Chen F."/>
        </authorList>
    </citation>
    <scope>NUCLEOTIDE SEQUENCE [LARGE SCALE GENOMIC DNA]</scope>
    <source>
        <strain evidence="2">ATCC 33905 / DSM 74 / LMG 10896 / Claus 1</strain>
    </source>
</reference>
<protein>
    <submittedName>
        <fullName evidence="1">Uncharacterized protein</fullName>
    </submittedName>
</protein>
<proteinExistence type="predicted"/>
<evidence type="ECO:0000313" key="1">
    <source>
        <dbReference type="EMBL" id="ADB41244.1"/>
    </source>
</evidence>
<name>D2QE28_SPILD</name>
<dbReference type="Proteomes" id="UP000002028">
    <property type="component" value="Chromosome"/>
</dbReference>
<dbReference type="EMBL" id="CP001769">
    <property type="protein sequence ID" value="ADB41244.1"/>
    <property type="molecule type" value="Genomic_DNA"/>
</dbReference>
<dbReference type="AlphaFoldDB" id="D2QE28"/>
<keyword evidence="2" id="KW-1185">Reference proteome</keyword>
<dbReference type="KEGG" id="sli:Slin_5274"/>